<name>A0A0C3PHM9_PISTI</name>
<dbReference type="EMBL" id="KN831959">
    <property type="protein sequence ID" value="KIO07529.1"/>
    <property type="molecule type" value="Genomic_DNA"/>
</dbReference>
<sequence>MTEMFNGSSAQRPACTVRTSSYRFQLSSSQVRRVNQSGARSASWGCSELVSNVVQPK</sequence>
<evidence type="ECO:0000313" key="1">
    <source>
        <dbReference type="EMBL" id="KIO07529.1"/>
    </source>
</evidence>
<keyword evidence="2" id="KW-1185">Reference proteome</keyword>
<dbReference type="InParanoid" id="A0A0C3PHM9"/>
<evidence type="ECO:0000313" key="2">
    <source>
        <dbReference type="Proteomes" id="UP000054217"/>
    </source>
</evidence>
<proteinExistence type="predicted"/>
<gene>
    <name evidence="1" type="ORF">M404DRAFT_997705</name>
</gene>
<protein>
    <submittedName>
        <fullName evidence="1">Uncharacterized protein</fullName>
    </submittedName>
</protein>
<dbReference type="AlphaFoldDB" id="A0A0C3PHM9"/>
<accession>A0A0C3PHM9</accession>
<reference evidence="1 2" key="1">
    <citation type="submission" date="2014-04" db="EMBL/GenBank/DDBJ databases">
        <authorList>
            <consortium name="DOE Joint Genome Institute"/>
            <person name="Kuo A."/>
            <person name="Kohler A."/>
            <person name="Costa M.D."/>
            <person name="Nagy L.G."/>
            <person name="Floudas D."/>
            <person name="Copeland A."/>
            <person name="Barry K.W."/>
            <person name="Cichocki N."/>
            <person name="Veneault-Fourrey C."/>
            <person name="LaButti K."/>
            <person name="Lindquist E.A."/>
            <person name="Lipzen A."/>
            <person name="Lundell T."/>
            <person name="Morin E."/>
            <person name="Murat C."/>
            <person name="Sun H."/>
            <person name="Tunlid A."/>
            <person name="Henrissat B."/>
            <person name="Grigoriev I.V."/>
            <person name="Hibbett D.S."/>
            <person name="Martin F."/>
            <person name="Nordberg H.P."/>
            <person name="Cantor M.N."/>
            <person name="Hua S.X."/>
        </authorList>
    </citation>
    <scope>NUCLEOTIDE SEQUENCE [LARGE SCALE GENOMIC DNA]</scope>
    <source>
        <strain evidence="1 2">Marx 270</strain>
    </source>
</reference>
<reference evidence="2" key="2">
    <citation type="submission" date="2015-01" db="EMBL/GenBank/DDBJ databases">
        <title>Evolutionary Origins and Diversification of the Mycorrhizal Mutualists.</title>
        <authorList>
            <consortium name="DOE Joint Genome Institute"/>
            <consortium name="Mycorrhizal Genomics Consortium"/>
            <person name="Kohler A."/>
            <person name="Kuo A."/>
            <person name="Nagy L.G."/>
            <person name="Floudas D."/>
            <person name="Copeland A."/>
            <person name="Barry K.W."/>
            <person name="Cichocki N."/>
            <person name="Veneault-Fourrey C."/>
            <person name="LaButti K."/>
            <person name="Lindquist E.A."/>
            <person name="Lipzen A."/>
            <person name="Lundell T."/>
            <person name="Morin E."/>
            <person name="Murat C."/>
            <person name="Riley R."/>
            <person name="Ohm R."/>
            <person name="Sun H."/>
            <person name="Tunlid A."/>
            <person name="Henrissat B."/>
            <person name="Grigoriev I.V."/>
            <person name="Hibbett D.S."/>
            <person name="Martin F."/>
        </authorList>
    </citation>
    <scope>NUCLEOTIDE SEQUENCE [LARGE SCALE GENOMIC DNA]</scope>
    <source>
        <strain evidence="2">Marx 270</strain>
    </source>
</reference>
<organism evidence="1 2">
    <name type="scientific">Pisolithus tinctorius Marx 270</name>
    <dbReference type="NCBI Taxonomy" id="870435"/>
    <lineage>
        <taxon>Eukaryota</taxon>
        <taxon>Fungi</taxon>
        <taxon>Dikarya</taxon>
        <taxon>Basidiomycota</taxon>
        <taxon>Agaricomycotina</taxon>
        <taxon>Agaricomycetes</taxon>
        <taxon>Agaricomycetidae</taxon>
        <taxon>Boletales</taxon>
        <taxon>Sclerodermatineae</taxon>
        <taxon>Pisolithaceae</taxon>
        <taxon>Pisolithus</taxon>
    </lineage>
</organism>
<dbReference type="HOGENOM" id="CLU_2997401_0_0_1"/>
<dbReference type="Proteomes" id="UP000054217">
    <property type="component" value="Unassembled WGS sequence"/>
</dbReference>